<gene>
    <name evidence="1" type="ORF">CLIB1444_08S01134</name>
</gene>
<evidence type="ECO:0000313" key="1">
    <source>
        <dbReference type="EMBL" id="CAH6722067.1"/>
    </source>
</evidence>
<proteinExistence type="predicted"/>
<reference evidence="1" key="1">
    <citation type="submission" date="2022-06" db="EMBL/GenBank/DDBJ databases">
        <authorList>
            <person name="Legras J.-L."/>
            <person name="Devillers H."/>
            <person name="Grondin C."/>
        </authorList>
    </citation>
    <scope>NUCLEOTIDE SEQUENCE</scope>
    <source>
        <strain evidence="1">CLIB 1444</strain>
    </source>
</reference>
<sequence length="835" mass="98202">MVLDSSQIIRIYTTRLVNSLIPSEFGEEYIHSLTSELLNQFSNPDNGTHDINKVLNQYKRLFLTTGKNTEWIKFHSIVESLLNVKSPDKVGRYLVFLASIKGLNINEGSSSQSQSRPHNFKNLSPPPFPPSGIPPNKPINLQSSPYNYQHNAQSQPQVSSEFNMGNYGNAPMAELTNQFNNSIAEETILQYLSFTLTGLDSKIFQFIKRGDEITVEIPSNLDISHSLLIGKILEPGLIYVKLKHFLTQKIIEDSPIKTSFVTVLNNELNEYSNFINELFNLNPQSLTIVYRQLYDMLLKLRLLYSLTNQLTLSGYEFLTKLFELTKFEDRIISENCRTIFHQISKPYYEIIENWIVKGDLIDNSKEFFIEFDVNQQEFHDIIKYLPEKVPKFFVHINEDIGFKIFQIGKILIFLNKYCKELKWVNDYNNKYSDFIYVQNSGLQLMDINVINELINTQYEELLSFFTFVIHGKYEVLNHFKNYKKFLLMSSNDFIESIIFNGFELFNEPSNQLTSNQLSKVLVDSINSSSIKNYSMETKNRLDARILDLSHGNIGWQVFTLEYRINDLPITNIMNFNNSNLEYLKFFNFIWKLKQFQYLLNLSFKESNKIKKDELKKFSKSKSFSHNKYILQSFKTINLIRFKLIKFLNLIINYLSNEIELNFNNLLNFFYKESEELNNKLNKDFKKLIDKSHHNVPPPSMIKTNIRKLNFNEVINVNLNYIKNLKFKILDNEVIGKSGQSLIDQIYNILKIIFKFIKTNEEFNSIIIQYVSLLNVEDNDTNFDQIDNDFEYWEGSLRKIVDKIYKEIYFEFSTNYNDFVKDLRSDIDLKDFAKLF</sequence>
<name>A0ACA9YAZ1_9ASCO</name>
<dbReference type="Proteomes" id="UP001152531">
    <property type="component" value="Unassembled WGS sequence"/>
</dbReference>
<comment type="caution">
    <text evidence="1">The sequence shown here is derived from an EMBL/GenBank/DDBJ whole genome shotgun (WGS) entry which is preliminary data.</text>
</comment>
<accession>A0ACA9YAZ1</accession>
<evidence type="ECO:0000313" key="2">
    <source>
        <dbReference type="Proteomes" id="UP001152531"/>
    </source>
</evidence>
<keyword evidence="2" id="KW-1185">Reference proteome</keyword>
<organism evidence="1 2">
    <name type="scientific">[Candida] jaroonii</name>
    <dbReference type="NCBI Taxonomy" id="467808"/>
    <lineage>
        <taxon>Eukaryota</taxon>
        <taxon>Fungi</taxon>
        <taxon>Dikarya</taxon>
        <taxon>Ascomycota</taxon>
        <taxon>Saccharomycotina</taxon>
        <taxon>Pichiomycetes</taxon>
        <taxon>Debaryomycetaceae</taxon>
        <taxon>Yamadazyma</taxon>
    </lineage>
</organism>
<protein>
    <submittedName>
        <fullName evidence="1">Spindle pole body component Spc98p</fullName>
    </submittedName>
</protein>
<dbReference type="EMBL" id="CALSDN010000008">
    <property type="protein sequence ID" value="CAH6722067.1"/>
    <property type="molecule type" value="Genomic_DNA"/>
</dbReference>